<sequence>MTAQTTRPGDRLGMVIFSGVIVMLLGSFQLIEGIVAIIRDDYYLTTSSGLAFDIDYTVWGVFHSALGLLTMAAGVGVFRGQTWARVIGIGVAALSALGNLLFLPAHPFWCTVVITIDVLVIHTLAVHGREAR</sequence>
<dbReference type="EMBL" id="QGGR01000008">
    <property type="protein sequence ID" value="PWK47117.1"/>
    <property type="molecule type" value="Genomic_DNA"/>
</dbReference>
<dbReference type="InterPro" id="IPR055568">
    <property type="entry name" value="DUF7144"/>
</dbReference>
<keyword evidence="1" id="KW-0472">Membrane</keyword>
<comment type="caution">
    <text evidence="3">The sequence shown here is derived from an EMBL/GenBank/DDBJ whole genome shotgun (WGS) entry which is preliminary data.</text>
</comment>
<feature type="domain" description="DUF7144" evidence="2">
    <location>
        <begin position="14"/>
        <end position="129"/>
    </location>
</feature>
<feature type="transmembrane region" description="Helical" evidence="1">
    <location>
        <begin position="108"/>
        <end position="126"/>
    </location>
</feature>
<feature type="transmembrane region" description="Helical" evidence="1">
    <location>
        <begin position="12"/>
        <end position="38"/>
    </location>
</feature>
<dbReference type="Proteomes" id="UP000245697">
    <property type="component" value="Unassembled WGS sequence"/>
</dbReference>
<proteinExistence type="predicted"/>
<evidence type="ECO:0000256" key="1">
    <source>
        <dbReference type="SAM" id="Phobius"/>
    </source>
</evidence>
<feature type="transmembrane region" description="Helical" evidence="1">
    <location>
        <begin position="58"/>
        <end position="78"/>
    </location>
</feature>
<evidence type="ECO:0000313" key="3">
    <source>
        <dbReference type="EMBL" id="PWK47117.1"/>
    </source>
</evidence>
<feature type="transmembrane region" description="Helical" evidence="1">
    <location>
        <begin position="83"/>
        <end position="102"/>
    </location>
</feature>
<evidence type="ECO:0000259" key="2">
    <source>
        <dbReference type="Pfam" id="PF23636"/>
    </source>
</evidence>
<protein>
    <recommendedName>
        <fullName evidence="2">DUF7144 domain-containing protein</fullName>
    </recommendedName>
</protein>
<keyword evidence="1" id="KW-0812">Transmembrane</keyword>
<evidence type="ECO:0000313" key="4">
    <source>
        <dbReference type="Proteomes" id="UP000245697"/>
    </source>
</evidence>
<reference evidence="3 4" key="1">
    <citation type="submission" date="2018-05" db="EMBL/GenBank/DDBJ databases">
        <title>Genomic Encyclopedia of Archaeal and Bacterial Type Strains, Phase II (KMG-II): from individual species to whole genera.</title>
        <authorList>
            <person name="Goeker M."/>
        </authorList>
    </citation>
    <scope>NUCLEOTIDE SEQUENCE [LARGE SCALE GENOMIC DNA]</scope>
    <source>
        <strain evidence="3 4">DSM 45184</strain>
    </source>
</reference>
<dbReference type="AlphaFoldDB" id="A0A316FYC7"/>
<dbReference type="RefSeq" id="WP_109594399.1">
    <property type="nucleotide sequence ID" value="NZ_BONA01000049.1"/>
</dbReference>
<keyword evidence="1" id="KW-1133">Transmembrane helix</keyword>
<name>A0A316FYC7_9ACTN</name>
<keyword evidence="4" id="KW-1185">Reference proteome</keyword>
<organism evidence="3 4">
    <name type="scientific">Actinoplanes xinjiangensis</name>
    <dbReference type="NCBI Taxonomy" id="512350"/>
    <lineage>
        <taxon>Bacteria</taxon>
        <taxon>Bacillati</taxon>
        <taxon>Actinomycetota</taxon>
        <taxon>Actinomycetes</taxon>
        <taxon>Micromonosporales</taxon>
        <taxon>Micromonosporaceae</taxon>
        <taxon>Actinoplanes</taxon>
    </lineage>
</organism>
<gene>
    <name evidence="3" type="ORF">BC793_108232</name>
</gene>
<accession>A0A316FYC7</accession>
<dbReference type="OrthoDB" id="4482242at2"/>
<dbReference type="Pfam" id="PF23636">
    <property type="entry name" value="DUF7144"/>
    <property type="match status" value="1"/>
</dbReference>